<dbReference type="STRING" id="582402.Hbal_2419"/>
<dbReference type="HOGENOM" id="CLU_1413452_0_0_5"/>
<dbReference type="OrthoDB" id="7631247at2"/>
<evidence type="ECO:0000313" key="2">
    <source>
        <dbReference type="Proteomes" id="UP000002745"/>
    </source>
</evidence>
<dbReference type="KEGG" id="hba:Hbal_2419"/>
<evidence type="ECO:0008006" key="3">
    <source>
        <dbReference type="Google" id="ProtNLM"/>
    </source>
</evidence>
<keyword evidence="2" id="KW-1185">Reference proteome</keyword>
<accession>C6XNF5</accession>
<dbReference type="eggNOG" id="ENOG5032F5J">
    <property type="taxonomic scope" value="Bacteria"/>
</dbReference>
<protein>
    <recommendedName>
        <fullName evidence="3">NADH:ubiquinone oxidoreductase intermediate-associated protein 30 domain-containing protein</fullName>
    </recommendedName>
</protein>
<name>C6XNF5_HIRBI</name>
<gene>
    <name evidence="1" type="ordered locus">Hbal_2419</name>
</gene>
<sequence length="200" mass="22123">MSDKFFFSSCVLVGTILLLLALSPWSDKLPTGAMSAANLDTKDLLVKNRNLNRFITGEAGKLELSKTGDSYLLKIGVKQGELYDLPSFGPHLRLEADVEKAYAKQFLKITIIARQPANYKESGPNEKMAFEANYAANATETSGWQKFTLEPQFSEFSFEYRPPGAGDGIGNDFFALRPVTADQGFDVEVKSVRFEMLASN</sequence>
<proteinExistence type="predicted"/>
<dbReference type="EMBL" id="CP001678">
    <property type="protein sequence ID" value="ACT60099.1"/>
    <property type="molecule type" value="Genomic_DNA"/>
</dbReference>
<dbReference type="Proteomes" id="UP000002745">
    <property type="component" value="Chromosome"/>
</dbReference>
<evidence type="ECO:0000313" key="1">
    <source>
        <dbReference type="EMBL" id="ACT60099.1"/>
    </source>
</evidence>
<reference evidence="2" key="1">
    <citation type="journal article" date="2011" name="J. Bacteriol.">
        <title>Genome sequences of eight morphologically diverse alphaproteobacteria.</title>
        <authorList>
            <consortium name="US DOE Joint Genome Institute"/>
            <person name="Brown P.J."/>
            <person name="Kysela D.T."/>
            <person name="Buechlein A."/>
            <person name="Hemmerich C."/>
            <person name="Brun Y.V."/>
        </authorList>
    </citation>
    <scope>NUCLEOTIDE SEQUENCE [LARGE SCALE GENOMIC DNA]</scope>
    <source>
        <strain evidence="2">ATCC 49814 / DSM 5838 / IFAM 1418</strain>
    </source>
</reference>
<dbReference type="RefSeq" id="WP_015828249.1">
    <property type="nucleotide sequence ID" value="NC_012982.1"/>
</dbReference>
<dbReference type="AlphaFoldDB" id="C6XNF5"/>
<organism evidence="1 2">
    <name type="scientific">Hirschia baltica (strain ATCC 49814 / DSM 5838 / IFAM 1418)</name>
    <dbReference type="NCBI Taxonomy" id="582402"/>
    <lineage>
        <taxon>Bacteria</taxon>
        <taxon>Pseudomonadati</taxon>
        <taxon>Pseudomonadota</taxon>
        <taxon>Alphaproteobacteria</taxon>
        <taxon>Hyphomonadales</taxon>
        <taxon>Hyphomonadaceae</taxon>
        <taxon>Hirschia</taxon>
    </lineage>
</organism>